<keyword evidence="4" id="KW-1185">Reference proteome</keyword>
<gene>
    <name evidence="3" type="ORF">SAMN06296052_104148</name>
</gene>
<dbReference type="GO" id="GO:0016020">
    <property type="term" value="C:membrane"/>
    <property type="evidence" value="ECO:0007669"/>
    <property type="project" value="InterPro"/>
</dbReference>
<keyword evidence="3" id="KW-0808">Transferase</keyword>
<dbReference type="InterPro" id="IPR010559">
    <property type="entry name" value="Sig_transdc_His_kin_internal"/>
</dbReference>
<reference evidence="4" key="1">
    <citation type="submission" date="2017-06" db="EMBL/GenBank/DDBJ databases">
        <authorList>
            <person name="Varghese N."/>
            <person name="Submissions S."/>
        </authorList>
    </citation>
    <scope>NUCLEOTIDE SEQUENCE [LARGE SCALE GENOMIC DNA]</scope>
    <source>
        <strain evidence="4">NKM1</strain>
    </source>
</reference>
<dbReference type="OrthoDB" id="9792992at2"/>
<evidence type="ECO:0000259" key="2">
    <source>
        <dbReference type="Pfam" id="PF06580"/>
    </source>
</evidence>
<evidence type="ECO:0000313" key="3">
    <source>
        <dbReference type="EMBL" id="SNS29597.1"/>
    </source>
</evidence>
<dbReference type="PANTHER" id="PTHR34220:SF7">
    <property type="entry name" value="SENSOR HISTIDINE KINASE YPDA"/>
    <property type="match status" value="1"/>
</dbReference>
<feature type="transmembrane region" description="Helical" evidence="1">
    <location>
        <begin position="21"/>
        <end position="40"/>
    </location>
</feature>
<dbReference type="InterPro" id="IPR050640">
    <property type="entry name" value="Bact_2-comp_sensor_kinase"/>
</dbReference>
<dbReference type="PANTHER" id="PTHR34220">
    <property type="entry name" value="SENSOR HISTIDINE KINASE YPDA"/>
    <property type="match status" value="1"/>
</dbReference>
<dbReference type="SUPFAM" id="SSF55874">
    <property type="entry name" value="ATPase domain of HSP90 chaperone/DNA topoisomerase II/histidine kinase"/>
    <property type="match status" value="1"/>
</dbReference>
<accession>A0A239DBD6</accession>
<feature type="transmembrane region" description="Helical" evidence="1">
    <location>
        <begin position="239"/>
        <end position="263"/>
    </location>
</feature>
<feature type="transmembrane region" description="Helical" evidence="1">
    <location>
        <begin position="269"/>
        <end position="292"/>
    </location>
</feature>
<name>A0A239DBD6_9BACT</name>
<dbReference type="Pfam" id="PF06580">
    <property type="entry name" value="His_kinase"/>
    <property type="match status" value="1"/>
</dbReference>
<proteinExistence type="predicted"/>
<dbReference type="InterPro" id="IPR036890">
    <property type="entry name" value="HATPase_C_sf"/>
</dbReference>
<dbReference type="EMBL" id="FZOQ01000004">
    <property type="protein sequence ID" value="SNS29597.1"/>
    <property type="molecule type" value="Genomic_DNA"/>
</dbReference>
<keyword evidence="3" id="KW-0418">Kinase</keyword>
<feature type="transmembrane region" description="Helical" evidence="1">
    <location>
        <begin position="92"/>
        <end position="113"/>
    </location>
</feature>
<dbReference type="GO" id="GO:0000155">
    <property type="term" value="F:phosphorelay sensor kinase activity"/>
    <property type="evidence" value="ECO:0007669"/>
    <property type="project" value="InterPro"/>
</dbReference>
<dbReference type="AlphaFoldDB" id="A0A239DBD6"/>
<keyword evidence="1" id="KW-0812">Transmembrane</keyword>
<evidence type="ECO:0000313" key="4">
    <source>
        <dbReference type="Proteomes" id="UP000198432"/>
    </source>
</evidence>
<keyword evidence="1" id="KW-0472">Membrane</keyword>
<feature type="transmembrane region" description="Helical" evidence="1">
    <location>
        <begin position="60"/>
        <end position="80"/>
    </location>
</feature>
<dbReference type="Gene3D" id="3.30.565.10">
    <property type="entry name" value="Histidine kinase-like ATPase, C-terminal domain"/>
    <property type="match status" value="1"/>
</dbReference>
<feature type="domain" description="Signal transduction histidine kinase internal region" evidence="2">
    <location>
        <begin position="314"/>
        <end position="390"/>
    </location>
</feature>
<feature type="transmembrane region" description="Helical" evidence="1">
    <location>
        <begin position="176"/>
        <end position="198"/>
    </location>
</feature>
<dbReference type="RefSeq" id="WP_089318332.1">
    <property type="nucleotide sequence ID" value="NZ_FZOQ01000004.1"/>
</dbReference>
<keyword evidence="1" id="KW-1133">Transmembrane helix</keyword>
<sequence length="506" mass="58971">MDNLMLKSISDKPFSLKKVEFWAATTIYVFAVFFLSTSSHSSNQYLFEEARIPFNYYEDYFFPQLIKYTLLYLAFLLLNFRVAPQLIQKEKLWQNVFLIVITFLAIGLVFGIADTYAQNYLFNRYGNEQETYNVIFRNSYRYTLWLLLMFGFYSVIKSVALYLLSNSEAIQSKYRILTRDALAAFVLWMVGLFLLMIIGAEGEIILSWAVIVPCAILLYCYSFYALIPKSLNRKYPFWAYLLKAALILALAFLPISLLLLLLIQDEEAAFGVSFFNVVFQLLITVPLSWVLFKRQMQGTEELFVLKKELGRSNANLDFLRSQINPHFLFNALNTLYGTALQEDAERTAQGIQMLGDMMRFMLHENHQPKILLSREIEYMRNYIDLQLLRTSASPDIVIQTNIEDVVDDKFIAPMLLIPFVENAFKHGISLKNKSWIRVTLYCEQDKLFFDVYNSNHPKSAQDTEKDKSGIGLINVKQRLALLYPERHELIIRDTTTEYFVHLTLQL</sequence>
<protein>
    <submittedName>
        <fullName evidence="3">Histidine kinase</fullName>
    </submittedName>
</protein>
<evidence type="ECO:0000256" key="1">
    <source>
        <dbReference type="SAM" id="Phobius"/>
    </source>
</evidence>
<feature type="transmembrane region" description="Helical" evidence="1">
    <location>
        <begin position="204"/>
        <end position="227"/>
    </location>
</feature>
<organism evidence="3 4">
    <name type="scientific">Pontibacter ummariensis</name>
    <dbReference type="NCBI Taxonomy" id="1610492"/>
    <lineage>
        <taxon>Bacteria</taxon>
        <taxon>Pseudomonadati</taxon>
        <taxon>Bacteroidota</taxon>
        <taxon>Cytophagia</taxon>
        <taxon>Cytophagales</taxon>
        <taxon>Hymenobacteraceae</taxon>
        <taxon>Pontibacter</taxon>
    </lineage>
</organism>
<dbReference type="Proteomes" id="UP000198432">
    <property type="component" value="Unassembled WGS sequence"/>
</dbReference>
<feature type="transmembrane region" description="Helical" evidence="1">
    <location>
        <begin position="142"/>
        <end position="164"/>
    </location>
</feature>